<gene>
    <name evidence="3" type="ORF">FNK824_LOCUS4092</name>
</gene>
<feature type="compositionally biased region" description="Low complexity" evidence="1">
    <location>
        <begin position="15"/>
        <end position="29"/>
    </location>
</feature>
<proteinExistence type="predicted"/>
<feature type="region of interest" description="Disordered" evidence="1">
    <location>
        <begin position="1"/>
        <end position="48"/>
    </location>
</feature>
<evidence type="ECO:0000256" key="1">
    <source>
        <dbReference type="SAM" id="MobiDB-lite"/>
    </source>
</evidence>
<feature type="compositionally biased region" description="Basic and acidic residues" evidence="1">
    <location>
        <begin position="35"/>
        <end position="44"/>
    </location>
</feature>
<name>A0A818P2H4_9BILA</name>
<accession>A0A818P2H4</accession>
<dbReference type="Proteomes" id="UP000663874">
    <property type="component" value="Unassembled WGS sequence"/>
</dbReference>
<sequence>MKVSQWSDWPSEPWQNLQQQSSVSDQSIQPNNDTWSKENDDKRKTNQTKGSALRSLLYGILLGSLLTGIALAAVLTLWLTSTQSTMQSTTLTESTLTSTTITTVSTTVTTTIRITPSNLLINPGAEYGSLLPWITGGTCIATIDNGSAKSGCNPHSGTKQFFGGNCNDSNSTLTQSVLLLNDTQGYTVAQLDSGNLSTYISFYQQSWSGSLAMDKAQISLIFRTLNKTLISTITTSLFSCTGNWCLQSFSYQLPVGTRYIDYIMIFTKEAGTTIDSYLDDNSLQVY</sequence>
<dbReference type="EMBL" id="CAJOBE010000290">
    <property type="protein sequence ID" value="CAF3614711.1"/>
    <property type="molecule type" value="Genomic_DNA"/>
</dbReference>
<keyword evidence="2" id="KW-0472">Membrane</keyword>
<dbReference type="Gene3D" id="2.60.120.260">
    <property type="entry name" value="Galactose-binding domain-like"/>
    <property type="match status" value="1"/>
</dbReference>
<comment type="caution">
    <text evidence="3">The sequence shown here is derived from an EMBL/GenBank/DDBJ whole genome shotgun (WGS) entry which is preliminary data.</text>
</comment>
<dbReference type="AlphaFoldDB" id="A0A818P2H4"/>
<keyword evidence="2" id="KW-1133">Transmembrane helix</keyword>
<organism evidence="3 4">
    <name type="scientific">Rotaria sordida</name>
    <dbReference type="NCBI Taxonomy" id="392033"/>
    <lineage>
        <taxon>Eukaryota</taxon>
        <taxon>Metazoa</taxon>
        <taxon>Spiralia</taxon>
        <taxon>Gnathifera</taxon>
        <taxon>Rotifera</taxon>
        <taxon>Eurotatoria</taxon>
        <taxon>Bdelloidea</taxon>
        <taxon>Philodinida</taxon>
        <taxon>Philodinidae</taxon>
        <taxon>Rotaria</taxon>
    </lineage>
</organism>
<protein>
    <submittedName>
        <fullName evidence="3">Uncharacterized protein</fullName>
    </submittedName>
</protein>
<reference evidence="3" key="1">
    <citation type="submission" date="2021-02" db="EMBL/GenBank/DDBJ databases">
        <authorList>
            <person name="Nowell W R."/>
        </authorList>
    </citation>
    <scope>NUCLEOTIDE SEQUENCE</scope>
</reference>
<evidence type="ECO:0000313" key="4">
    <source>
        <dbReference type="Proteomes" id="UP000663874"/>
    </source>
</evidence>
<keyword evidence="2" id="KW-0812">Transmembrane</keyword>
<feature type="transmembrane region" description="Helical" evidence="2">
    <location>
        <begin position="56"/>
        <end position="79"/>
    </location>
</feature>
<evidence type="ECO:0000313" key="3">
    <source>
        <dbReference type="EMBL" id="CAF3614711.1"/>
    </source>
</evidence>
<evidence type="ECO:0000256" key="2">
    <source>
        <dbReference type="SAM" id="Phobius"/>
    </source>
</evidence>